<sequence>MEAARPSRQTRQRRV</sequence>
<reference evidence="1" key="1">
    <citation type="submission" date="2014-09" db="EMBL/GenBank/DDBJ databases">
        <authorList>
            <person name="Magalhaes I.L.F."/>
            <person name="Oliveira U."/>
            <person name="Santos F.R."/>
            <person name="Vidigal T.H.D.A."/>
            <person name="Brescovit A.D."/>
            <person name="Santos A.J."/>
        </authorList>
    </citation>
    <scope>NUCLEOTIDE SEQUENCE</scope>
    <source>
        <tissue evidence="1">Shoot tissue taken approximately 20 cm above the soil surface</tissue>
    </source>
</reference>
<reference evidence="1" key="2">
    <citation type="journal article" date="2015" name="Data Brief">
        <title>Shoot transcriptome of the giant reed, Arundo donax.</title>
        <authorList>
            <person name="Barrero R.A."/>
            <person name="Guerrero F.D."/>
            <person name="Moolhuijzen P."/>
            <person name="Goolsby J.A."/>
            <person name="Tidwell J."/>
            <person name="Bellgard S.E."/>
            <person name="Bellgard M.I."/>
        </authorList>
    </citation>
    <scope>NUCLEOTIDE SEQUENCE</scope>
    <source>
        <tissue evidence="1">Shoot tissue taken approximately 20 cm above the soil surface</tissue>
    </source>
</reference>
<evidence type="ECO:0000313" key="1">
    <source>
        <dbReference type="EMBL" id="JAE21453.1"/>
    </source>
</evidence>
<accession>A0A0A9GLA2</accession>
<protein>
    <submittedName>
        <fullName evidence="1">Uncharacterized protein</fullName>
    </submittedName>
</protein>
<name>A0A0A9GLA2_ARUDO</name>
<proteinExistence type="predicted"/>
<organism evidence="1">
    <name type="scientific">Arundo donax</name>
    <name type="common">Giant reed</name>
    <name type="synonym">Donax arundinaceus</name>
    <dbReference type="NCBI Taxonomy" id="35708"/>
    <lineage>
        <taxon>Eukaryota</taxon>
        <taxon>Viridiplantae</taxon>
        <taxon>Streptophyta</taxon>
        <taxon>Embryophyta</taxon>
        <taxon>Tracheophyta</taxon>
        <taxon>Spermatophyta</taxon>
        <taxon>Magnoliopsida</taxon>
        <taxon>Liliopsida</taxon>
        <taxon>Poales</taxon>
        <taxon>Poaceae</taxon>
        <taxon>PACMAD clade</taxon>
        <taxon>Arundinoideae</taxon>
        <taxon>Arundineae</taxon>
        <taxon>Arundo</taxon>
    </lineage>
</organism>
<dbReference type="EMBL" id="GBRH01176443">
    <property type="protein sequence ID" value="JAE21453.1"/>
    <property type="molecule type" value="Transcribed_RNA"/>
</dbReference>